<name>A0A3B0XAP8_9ZZZZ</name>
<protein>
    <submittedName>
        <fullName evidence="1">Uncharacterized protein</fullName>
    </submittedName>
</protein>
<evidence type="ECO:0000313" key="1">
    <source>
        <dbReference type="EMBL" id="VAW65385.1"/>
    </source>
</evidence>
<dbReference type="AlphaFoldDB" id="A0A3B0XAP8"/>
<reference evidence="1" key="1">
    <citation type="submission" date="2018-06" db="EMBL/GenBank/DDBJ databases">
        <authorList>
            <person name="Zhirakovskaya E."/>
        </authorList>
    </citation>
    <scope>NUCLEOTIDE SEQUENCE</scope>
</reference>
<dbReference type="EMBL" id="UOFI01000067">
    <property type="protein sequence ID" value="VAW65385.1"/>
    <property type="molecule type" value="Genomic_DNA"/>
</dbReference>
<gene>
    <name evidence="1" type="ORF">MNBD_GAMMA09-2954</name>
</gene>
<organism evidence="1">
    <name type="scientific">hydrothermal vent metagenome</name>
    <dbReference type="NCBI Taxonomy" id="652676"/>
    <lineage>
        <taxon>unclassified sequences</taxon>
        <taxon>metagenomes</taxon>
        <taxon>ecological metagenomes</taxon>
    </lineage>
</organism>
<accession>A0A3B0XAP8</accession>
<proteinExistence type="predicted"/>
<sequence length="148" mass="16864">MNLKNTRWNKIKHHFSGHPDDLIEVIYNDLNTQSWNNLFIWLTDKIIHLRTQHDYINPDQLSLKSFISGELSYIATIRTKNGLELSLTIINDNTLEIDIEQSCIQSALAFNDLLESVNNIASVTGSVDYIICPEFQTGQAFVVNGKVL</sequence>